<dbReference type="RefSeq" id="WP_123881449.1">
    <property type="nucleotide sequence ID" value="NZ_CP033920.1"/>
</dbReference>
<evidence type="ECO:0000313" key="4">
    <source>
        <dbReference type="Proteomes" id="UP000273270"/>
    </source>
</evidence>
<dbReference type="KEGG" id="ccau:EG346_21745"/>
<protein>
    <submittedName>
        <fullName evidence="2">Uncharacterized protein</fullName>
    </submittedName>
</protein>
<sequence length="66" mass="7566">MSKKDEYGLGFVKITSNGNTGYNCIRKNGVVDQNNLLQFLSDLDILRTEFLLKEINDYLNDTPNHD</sequence>
<reference evidence="2 3" key="1">
    <citation type="submission" date="2018-06" db="EMBL/GenBank/DDBJ databases">
        <authorList>
            <consortium name="Pathogen Informatics"/>
            <person name="Doyle S."/>
        </authorList>
    </citation>
    <scope>NUCLEOTIDE SEQUENCE [LARGE SCALE GENOMIC DNA]</scope>
    <source>
        <strain evidence="2 3">NCTC13533</strain>
    </source>
</reference>
<reference evidence="4" key="2">
    <citation type="submission" date="2018-11" db="EMBL/GenBank/DDBJ databases">
        <title>Proposal to divide the Flavobacteriaceae and reorganize its genera based on Amino Acid Identity values calculated from whole genome sequences.</title>
        <authorList>
            <person name="Nicholson A.C."/>
            <person name="Gulvik C.A."/>
            <person name="Whitney A.M."/>
            <person name="Humrighouse B.W."/>
            <person name="Bell M."/>
            <person name="Holmes B."/>
            <person name="Steigerwalt A.G."/>
            <person name="Villarma A."/>
            <person name="Sheth M."/>
            <person name="Batra D."/>
            <person name="Pryor J."/>
            <person name="Bernardet J.-F."/>
            <person name="Hugo C."/>
            <person name="Kampfer P."/>
            <person name="Newman J."/>
            <person name="McQuiston J.R."/>
        </authorList>
    </citation>
    <scope>NUCLEOTIDE SEQUENCE [LARGE SCALE GENOMIC DNA]</scope>
    <source>
        <strain evidence="4">G0188</strain>
    </source>
</reference>
<dbReference type="AlphaFoldDB" id="A0A376E2L6"/>
<evidence type="ECO:0000313" key="2">
    <source>
        <dbReference type="EMBL" id="STD01020.1"/>
    </source>
</evidence>
<accession>A0A376E2L6</accession>
<keyword evidence="4" id="KW-1185">Reference proteome</keyword>
<dbReference type="Proteomes" id="UP000255224">
    <property type="component" value="Unassembled WGS sequence"/>
</dbReference>
<reference evidence="1" key="3">
    <citation type="submission" date="2018-11" db="EMBL/GenBank/DDBJ databases">
        <title>Proposal to divide the Flavobacteriaceae and reorganize its genera based on Amino Acid Identity values calculated from whole genome sequences.</title>
        <authorList>
            <person name="Nicholson A.C."/>
            <person name="Gulvik C.A."/>
            <person name="Whitney A.M."/>
            <person name="Humrighouse B.W."/>
            <person name="Bell M."/>
            <person name="Holmes B."/>
            <person name="Steigerwalt A."/>
            <person name="Villarma A."/>
            <person name="Sheth M."/>
            <person name="Batra D."/>
            <person name="Pryor J."/>
            <person name="Bernardet J.-F."/>
            <person name="Hugo C."/>
            <person name="Kampfer P."/>
            <person name="Newman J."/>
            <person name="Mcquiston J.R."/>
        </authorList>
    </citation>
    <scope>NUCLEOTIDE SEQUENCE</scope>
    <source>
        <strain evidence="1">G0188</strain>
    </source>
</reference>
<dbReference type="Proteomes" id="UP000273270">
    <property type="component" value="Chromosome"/>
</dbReference>
<name>A0A376E2L6_CHRCU</name>
<dbReference type="EMBL" id="CP033920">
    <property type="protein sequence ID" value="AZA50635.1"/>
    <property type="molecule type" value="Genomic_DNA"/>
</dbReference>
<dbReference type="OrthoDB" id="1261935at2"/>
<organism evidence="2 3">
    <name type="scientific">Chryseobacterium carnipullorum</name>
    <dbReference type="NCBI Taxonomy" id="1124835"/>
    <lineage>
        <taxon>Bacteria</taxon>
        <taxon>Pseudomonadati</taxon>
        <taxon>Bacteroidota</taxon>
        <taxon>Flavobacteriia</taxon>
        <taxon>Flavobacteriales</taxon>
        <taxon>Weeksellaceae</taxon>
        <taxon>Chryseobacterium group</taxon>
        <taxon>Chryseobacterium</taxon>
    </lineage>
</organism>
<evidence type="ECO:0000313" key="3">
    <source>
        <dbReference type="Proteomes" id="UP000255224"/>
    </source>
</evidence>
<gene>
    <name evidence="1" type="ORF">EG346_21745</name>
    <name evidence="2" type="ORF">NCTC13533_03043</name>
</gene>
<dbReference type="EMBL" id="UFVQ01000003">
    <property type="protein sequence ID" value="STD01020.1"/>
    <property type="molecule type" value="Genomic_DNA"/>
</dbReference>
<proteinExistence type="predicted"/>
<accession>A0A3G6MAZ0</accession>
<evidence type="ECO:0000313" key="1">
    <source>
        <dbReference type="EMBL" id="AZA50635.1"/>
    </source>
</evidence>